<dbReference type="KEGG" id="mss:MSU_0227"/>
<dbReference type="Proteomes" id="UP000007484">
    <property type="component" value="Chromosome"/>
</dbReference>
<evidence type="ECO:0000313" key="2">
    <source>
        <dbReference type="EMBL" id="ADX97771.1"/>
    </source>
</evidence>
<feature type="transmembrane region" description="Helical" evidence="1">
    <location>
        <begin position="9"/>
        <end position="28"/>
    </location>
</feature>
<organism evidence="2 3">
    <name type="scientific">Mycoplasma suis (strain Illinois)</name>
    <dbReference type="NCBI Taxonomy" id="768700"/>
    <lineage>
        <taxon>Bacteria</taxon>
        <taxon>Bacillati</taxon>
        <taxon>Mycoplasmatota</taxon>
        <taxon>Mollicutes</taxon>
        <taxon>Mycoplasmataceae</taxon>
        <taxon>Mycoplasma</taxon>
    </lineage>
</organism>
<proteinExistence type="predicted"/>
<gene>
    <name evidence="2" type="ordered locus">MSU_0227</name>
</gene>
<evidence type="ECO:0000313" key="3">
    <source>
        <dbReference type="Proteomes" id="UP000007484"/>
    </source>
</evidence>
<protein>
    <submittedName>
        <fullName evidence="2">Uncharacterized protein</fullName>
    </submittedName>
</protein>
<dbReference type="RefSeq" id="WP_013609719.1">
    <property type="nucleotide sequence ID" value="NC_015155.1"/>
</dbReference>
<name>F0QQK1_MYCSL</name>
<keyword evidence="1" id="KW-0812">Transmembrane</keyword>
<dbReference type="AlphaFoldDB" id="F0QQK1"/>
<dbReference type="EMBL" id="CP002525">
    <property type="protein sequence ID" value="ADX97771.1"/>
    <property type="molecule type" value="Genomic_DNA"/>
</dbReference>
<keyword evidence="1" id="KW-0472">Membrane</keyword>
<dbReference type="STRING" id="768700.MSU_0227"/>
<evidence type="ECO:0000256" key="1">
    <source>
        <dbReference type="SAM" id="Phobius"/>
    </source>
</evidence>
<sequence length="177" mass="20170">MLGGLSKKFILIFLGISGIFGGSGVYLMNNSGSNLKSIPKVDPNTIAEYIYKDQESQLTCDYWINNLKDSSKKTKTQEECLSLIKEVVGEEKKDKPIKWLRVQSIHFINIFKRLFFSSATNDVPWENYLSSEQWIFKGKSEEDKWLCSNSTDSSDKVIISCERTDKNEIDSSSLSNK</sequence>
<accession>F0QQK1</accession>
<keyword evidence="1" id="KW-1133">Transmembrane helix</keyword>
<reference evidence="2 3" key="1">
    <citation type="journal article" date="2011" name="J. Bacteriol.">
        <title>Complete genome sequences of two hemotropic Mycoplasmas, Mycoplasma haemofelis strain Ohio2 and Mycoplasma suis strain Illinois.</title>
        <authorList>
            <person name="Messick J.B."/>
            <person name="Santos A.P."/>
            <person name="Guimaraes A.M."/>
        </authorList>
    </citation>
    <scope>NUCLEOTIDE SEQUENCE [LARGE SCALE GENOMIC DNA]</scope>
    <source>
        <strain evidence="2 3">Illinois</strain>
    </source>
</reference>
<keyword evidence="3" id="KW-1185">Reference proteome</keyword>
<dbReference type="HOGENOM" id="CLU_1370889_0_0_14"/>